<reference evidence="11" key="1">
    <citation type="journal article" date="2020" name="New Phytol.">
        <title>Comparative genomics reveals dynamic genome evolution in host specialist ectomycorrhizal fungi.</title>
        <authorList>
            <person name="Lofgren L.A."/>
            <person name="Nguyen N.H."/>
            <person name="Vilgalys R."/>
            <person name="Ruytinx J."/>
            <person name="Liao H.L."/>
            <person name="Branco S."/>
            <person name="Kuo A."/>
            <person name="LaButti K."/>
            <person name="Lipzen A."/>
            <person name="Andreopoulos W."/>
            <person name="Pangilinan J."/>
            <person name="Riley R."/>
            <person name="Hundley H."/>
            <person name="Na H."/>
            <person name="Barry K."/>
            <person name="Grigoriev I.V."/>
            <person name="Stajich J.E."/>
            <person name="Kennedy P.G."/>
        </authorList>
    </citation>
    <scope>NUCLEOTIDE SEQUENCE</scope>
    <source>
        <strain evidence="11">DOB743</strain>
    </source>
</reference>
<dbReference type="InterPro" id="IPR017972">
    <property type="entry name" value="Cyt_P450_CS"/>
</dbReference>
<dbReference type="PRINTS" id="PR00385">
    <property type="entry name" value="P450"/>
</dbReference>
<dbReference type="OrthoDB" id="2789670at2759"/>
<dbReference type="GO" id="GO:0005506">
    <property type="term" value="F:iron ion binding"/>
    <property type="evidence" value="ECO:0007669"/>
    <property type="project" value="InterPro"/>
</dbReference>
<dbReference type="InterPro" id="IPR001128">
    <property type="entry name" value="Cyt_P450"/>
</dbReference>
<evidence type="ECO:0000256" key="3">
    <source>
        <dbReference type="ARBA" id="ARBA00010617"/>
    </source>
</evidence>
<dbReference type="Pfam" id="PF00067">
    <property type="entry name" value="p450"/>
    <property type="match status" value="2"/>
</dbReference>
<comment type="cofactor">
    <cofactor evidence="1 9">
        <name>heme</name>
        <dbReference type="ChEBI" id="CHEBI:30413"/>
    </cofactor>
</comment>
<gene>
    <name evidence="11" type="ORF">EV702DRAFT_1087138</name>
</gene>
<dbReference type="InterPro" id="IPR036396">
    <property type="entry name" value="Cyt_P450_sf"/>
</dbReference>
<keyword evidence="8 10" id="KW-0503">Monooxygenase</keyword>
<evidence type="ECO:0000256" key="7">
    <source>
        <dbReference type="ARBA" id="ARBA00023004"/>
    </source>
</evidence>
<dbReference type="GO" id="GO:0016705">
    <property type="term" value="F:oxidoreductase activity, acting on paired donors, with incorporation or reduction of molecular oxygen"/>
    <property type="evidence" value="ECO:0007669"/>
    <property type="project" value="InterPro"/>
</dbReference>
<evidence type="ECO:0000256" key="8">
    <source>
        <dbReference type="ARBA" id="ARBA00023033"/>
    </source>
</evidence>
<keyword evidence="12" id="KW-1185">Reference proteome</keyword>
<dbReference type="CDD" id="cd11065">
    <property type="entry name" value="CYP64-like"/>
    <property type="match status" value="1"/>
</dbReference>
<evidence type="ECO:0000256" key="9">
    <source>
        <dbReference type="PIRSR" id="PIRSR602401-1"/>
    </source>
</evidence>
<accession>A0A9P7A010</accession>
<dbReference type="PROSITE" id="PS00086">
    <property type="entry name" value="CYTOCHROME_P450"/>
    <property type="match status" value="1"/>
</dbReference>
<evidence type="ECO:0000256" key="5">
    <source>
        <dbReference type="ARBA" id="ARBA00022723"/>
    </source>
</evidence>
<keyword evidence="7 9" id="KW-0408">Iron</keyword>
<evidence type="ECO:0000313" key="12">
    <source>
        <dbReference type="Proteomes" id="UP000714275"/>
    </source>
</evidence>
<dbReference type="PANTHER" id="PTHR46300:SF7">
    <property type="entry name" value="P450, PUTATIVE (EUROFUNG)-RELATED"/>
    <property type="match status" value="1"/>
</dbReference>
<dbReference type="PANTHER" id="PTHR46300">
    <property type="entry name" value="P450, PUTATIVE (EUROFUNG)-RELATED-RELATED"/>
    <property type="match status" value="1"/>
</dbReference>
<evidence type="ECO:0000313" key="11">
    <source>
        <dbReference type="EMBL" id="KAG1779270.1"/>
    </source>
</evidence>
<evidence type="ECO:0000256" key="6">
    <source>
        <dbReference type="ARBA" id="ARBA00023002"/>
    </source>
</evidence>
<dbReference type="EMBL" id="JABBWD010000012">
    <property type="protein sequence ID" value="KAG1779270.1"/>
    <property type="molecule type" value="Genomic_DNA"/>
</dbReference>
<dbReference type="Proteomes" id="UP000714275">
    <property type="component" value="Unassembled WGS sequence"/>
</dbReference>
<dbReference type="GO" id="GO:0004497">
    <property type="term" value="F:monooxygenase activity"/>
    <property type="evidence" value="ECO:0007669"/>
    <property type="project" value="UniProtKB-KW"/>
</dbReference>
<keyword evidence="4 9" id="KW-0349">Heme</keyword>
<keyword evidence="6 10" id="KW-0560">Oxidoreductase</keyword>
<comment type="caution">
    <text evidence="11">The sequence shown here is derived from an EMBL/GenBank/DDBJ whole genome shotgun (WGS) entry which is preliminary data.</text>
</comment>
<sequence length="500" mass="56973">MALNALDWLVYSSFVLVLGVIGHHLLRQNRSQSLPPGPPPKPLIGSYLDVPKAEPWKKFSQWRKLYGDLVYVQVLGNKLLILNDMESMHELLEKRSQKYSDRPSFVMAKYMGIENNLAFAPYGPYWRQARKLIHGTVNQEAVKKYHSLQENVAIKFLRDLVECPSEIMTHLHMATAHIIASITYGFSIDTPSNVYFDEFAETERIVLKSVVPGAYLVDMVPQLWYLPSWVPFNSIRRTAEIGRQRVSDIVHRPIEQVEQDMKQGASPASFVSDHLREGRSVKGIRQQLPWTSGTMLVFMHAMACFPEVQDRMREEIYRVVGTDRLPSFVDRGRLPYINAAIKEVYRWNPNSPLGAPRKLQDADVYRGYYIPKGTIVMPNVWLLSRDQDSGIDPEAFSPERFLDTHVKKTAIDPYSYAFGFGRRMCPGRFLADNSVFMLVTSMVATMRISKPKDSHGVEKPFNPPYIPAGLSSFPYPFEVDIEPVSDKAVAVVKGRATNID</sequence>
<name>A0A9P7A010_9AGAM</name>
<organism evidence="11 12">
    <name type="scientific">Suillus placidus</name>
    <dbReference type="NCBI Taxonomy" id="48579"/>
    <lineage>
        <taxon>Eukaryota</taxon>
        <taxon>Fungi</taxon>
        <taxon>Dikarya</taxon>
        <taxon>Basidiomycota</taxon>
        <taxon>Agaricomycotina</taxon>
        <taxon>Agaricomycetes</taxon>
        <taxon>Agaricomycetidae</taxon>
        <taxon>Boletales</taxon>
        <taxon>Suillineae</taxon>
        <taxon>Suillaceae</taxon>
        <taxon>Suillus</taxon>
    </lineage>
</organism>
<evidence type="ECO:0000256" key="10">
    <source>
        <dbReference type="RuleBase" id="RU000461"/>
    </source>
</evidence>
<dbReference type="InterPro" id="IPR002401">
    <property type="entry name" value="Cyt_P450_E_grp-I"/>
</dbReference>
<dbReference type="GO" id="GO:0020037">
    <property type="term" value="F:heme binding"/>
    <property type="evidence" value="ECO:0007669"/>
    <property type="project" value="InterPro"/>
</dbReference>
<evidence type="ECO:0000256" key="1">
    <source>
        <dbReference type="ARBA" id="ARBA00001971"/>
    </source>
</evidence>
<keyword evidence="5 9" id="KW-0479">Metal-binding</keyword>
<evidence type="ECO:0000256" key="2">
    <source>
        <dbReference type="ARBA" id="ARBA00005179"/>
    </source>
</evidence>
<dbReference type="Gene3D" id="1.10.630.10">
    <property type="entry name" value="Cytochrome P450"/>
    <property type="match status" value="1"/>
</dbReference>
<comment type="pathway">
    <text evidence="2">Secondary metabolite biosynthesis.</text>
</comment>
<dbReference type="SUPFAM" id="SSF48264">
    <property type="entry name" value="Cytochrome P450"/>
    <property type="match status" value="1"/>
</dbReference>
<comment type="similarity">
    <text evidence="3 10">Belongs to the cytochrome P450 family.</text>
</comment>
<evidence type="ECO:0000256" key="4">
    <source>
        <dbReference type="ARBA" id="ARBA00022617"/>
    </source>
</evidence>
<proteinExistence type="inferred from homology"/>
<protein>
    <submittedName>
        <fullName evidence="11">Cytochrome P450</fullName>
    </submittedName>
</protein>
<dbReference type="AlphaFoldDB" id="A0A9P7A010"/>
<dbReference type="InterPro" id="IPR050364">
    <property type="entry name" value="Cytochrome_P450_fung"/>
</dbReference>
<dbReference type="PRINTS" id="PR00463">
    <property type="entry name" value="EP450I"/>
</dbReference>
<feature type="binding site" description="axial binding residue" evidence="9">
    <location>
        <position position="425"/>
    </location>
    <ligand>
        <name>heme</name>
        <dbReference type="ChEBI" id="CHEBI:30413"/>
    </ligand>
    <ligandPart>
        <name>Fe</name>
        <dbReference type="ChEBI" id="CHEBI:18248"/>
    </ligandPart>
</feature>